<dbReference type="EMBL" id="LJSK01000306">
    <property type="protein sequence ID" value="KPI83948.1"/>
    <property type="molecule type" value="Genomic_DNA"/>
</dbReference>
<accession>A0A0N1PCM4</accession>
<dbReference type="OrthoDB" id="271125at2759"/>
<dbReference type="VEuPathDB" id="TriTrypDB:Lsey_0306_0050"/>
<evidence type="ECO:0000313" key="14">
    <source>
        <dbReference type="Proteomes" id="UP000038009"/>
    </source>
</evidence>
<evidence type="ECO:0000256" key="9">
    <source>
        <dbReference type="ARBA" id="ARBA00023273"/>
    </source>
</evidence>
<keyword evidence="5" id="KW-0282">Flagellum</keyword>
<dbReference type="Proteomes" id="UP000038009">
    <property type="component" value="Unassembled WGS sequence"/>
</dbReference>
<evidence type="ECO:0000313" key="13">
    <source>
        <dbReference type="EMBL" id="KPI83948.1"/>
    </source>
</evidence>
<dbReference type="AlphaFoldDB" id="A0A0N1PCM4"/>
<evidence type="ECO:0000256" key="5">
    <source>
        <dbReference type="ARBA" id="ARBA00022846"/>
    </source>
</evidence>
<comment type="similarity">
    <text evidence="10">Belongs to the DRC12 family.</text>
</comment>
<keyword evidence="7" id="KW-0969">Cilium</keyword>
<evidence type="ECO:0000256" key="12">
    <source>
        <dbReference type="SAM" id="Coils"/>
    </source>
</evidence>
<keyword evidence="4" id="KW-0963">Cytoplasm</keyword>
<gene>
    <name evidence="13" type="ORF">ABL78_7003</name>
</gene>
<dbReference type="InterPro" id="IPR033585">
    <property type="entry name" value="DRC12-like"/>
</dbReference>
<evidence type="ECO:0000256" key="4">
    <source>
        <dbReference type="ARBA" id="ARBA00022490"/>
    </source>
</evidence>
<comment type="function">
    <text evidence="1">Component of the nexin-dynein regulatory complex (N-DRC), a key regulator of ciliary/flagellar motility which maintains the alignment and integrity of the distal axoneme and regulates microtubule sliding in motile axonemes.</text>
</comment>
<evidence type="ECO:0000256" key="8">
    <source>
        <dbReference type="ARBA" id="ARBA00023212"/>
    </source>
</evidence>
<name>A0A0N1PCM4_LEPSE</name>
<comment type="caution">
    <text evidence="13">The sequence shown here is derived from an EMBL/GenBank/DDBJ whole genome shotgun (WGS) entry which is preliminary data.</text>
</comment>
<dbReference type="PANTHER" id="PTHR28656:SF1">
    <property type="entry name" value="COILED-COIL DOMAIN-CONTAINING PROTEIN 153"/>
    <property type="match status" value="1"/>
</dbReference>
<protein>
    <recommendedName>
        <fullName evidence="11">Dynein regulatory complex protein 12</fullName>
    </recommendedName>
</protein>
<dbReference type="OMA" id="CERTANM"/>
<sequence length="163" mass="18758">MPPKAKKAAASWTNSDFYEEQRLSDDTVVLEERLKALKGVYLARMEKLAEKKQQQLELEMVLHAREDGLQLKKDERVDVLTDCTRVYKVHEQKAVSEIVKLDASLNALLEAKRKTQTQIDECIADFDNRLKLKKREYESLCEQIANMEKEFASLLSDIAQSAP</sequence>
<evidence type="ECO:0000256" key="3">
    <source>
        <dbReference type="ARBA" id="ARBA00011248"/>
    </source>
</evidence>
<evidence type="ECO:0000256" key="7">
    <source>
        <dbReference type="ARBA" id="ARBA00023069"/>
    </source>
</evidence>
<evidence type="ECO:0000256" key="10">
    <source>
        <dbReference type="ARBA" id="ARBA00044754"/>
    </source>
</evidence>
<evidence type="ECO:0000256" key="6">
    <source>
        <dbReference type="ARBA" id="ARBA00023054"/>
    </source>
</evidence>
<reference evidence="13 14" key="1">
    <citation type="journal article" date="2015" name="PLoS Pathog.">
        <title>Leptomonas seymouri: Adaptations to the Dixenous Life Cycle Analyzed by Genome Sequencing, Transcriptome Profiling and Co-infection with Leishmania donovani.</title>
        <authorList>
            <person name="Kraeva N."/>
            <person name="Butenko A."/>
            <person name="Hlavacova J."/>
            <person name="Kostygov A."/>
            <person name="Myskova J."/>
            <person name="Grybchuk D."/>
            <person name="Lestinova T."/>
            <person name="Votypka J."/>
            <person name="Volf P."/>
            <person name="Opperdoes F."/>
            <person name="Flegontov P."/>
            <person name="Lukes J."/>
            <person name="Yurchenko V."/>
        </authorList>
    </citation>
    <scope>NUCLEOTIDE SEQUENCE [LARGE SCALE GENOMIC DNA]</scope>
    <source>
        <strain evidence="13 14">ATCC 30220</strain>
    </source>
</reference>
<dbReference type="PANTHER" id="PTHR28656">
    <property type="entry name" value="COILED-COIL DOMAIN-CONTAINING PROTEIN 153"/>
    <property type="match status" value="1"/>
</dbReference>
<evidence type="ECO:0000256" key="11">
    <source>
        <dbReference type="ARBA" id="ARBA00044800"/>
    </source>
</evidence>
<keyword evidence="14" id="KW-1185">Reference proteome</keyword>
<organism evidence="13 14">
    <name type="scientific">Leptomonas seymouri</name>
    <dbReference type="NCBI Taxonomy" id="5684"/>
    <lineage>
        <taxon>Eukaryota</taxon>
        <taxon>Discoba</taxon>
        <taxon>Euglenozoa</taxon>
        <taxon>Kinetoplastea</taxon>
        <taxon>Metakinetoplastina</taxon>
        <taxon>Trypanosomatida</taxon>
        <taxon>Trypanosomatidae</taxon>
        <taxon>Leishmaniinae</taxon>
        <taxon>Leptomonas</taxon>
    </lineage>
</organism>
<keyword evidence="6 12" id="KW-0175">Coiled coil</keyword>
<evidence type="ECO:0000256" key="2">
    <source>
        <dbReference type="ARBA" id="ARBA00004611"/>
    </source>
</evidence>
<proteinExistence type="inferred from homology"/>
<feature type="coiled-coil region" evidence="12">
    <location>
        <begin position="123"/>
        <end position="157"/>
    </location>
</feature>
<comment type="subcellular location">
    <subcellularLocation>
        <location evidence="2">Cytoplasm</location>
        <location evidence="2">Cytoskeleton</location>
        <location evidence="2">Flagellum axoneme</location>
    </subcellularLocation>
</comment>
<keyword evidence="8" id="KW-0206">Cytoskeleton</keyword>
<keyword evidence="9" id="KW-0966">Cell projection</keyword>
<comment type="subunit">
    <text evidence="3">Component of the nexin-dynein regulatory complex (N-DRC).</text>
</comment>
<evidence type="ECO:0000256" key="1">
    <source>
        <dbReference type="ARBA" id="ARBA00003029"/>
    </source>
</evidence>